<dbReference type="InterPro" id="IPR016148">
    <property type="entry name" value="Pili_assmbl_chaperone_C"/>
</dbReference>
<evidence type="ECO:0000256" key="1">
    <source>
        <dbReference type="ARBA" id="ARBA00004418"/>
    </source>
</evidence>
<dbReference type="Gene3D" id="2.60.40.10">
    <property type="entry name" value="Immunoglobulins"/>
    <property type="match status" value="2"/>
</dbReference>
<dbReference type="PRINTS" id="PR00969">
    <property type="entry name" value="CHAPERONPILI"/>
</dbReference>
<keyword evidence="6" id="KW-0143">Chaperone</keyword>
<dbReference type="AlphaFoldDB" id="A0AAD3WXB6"/>
<evidence type="ECO:0000256" key="2">
    <source>
        <dbReference type="ARBA" id="ARBA00007399"/>
    </source>
</evidence>
<dbReference type="SUPFAM" id="SSF49584">
    <property type="entry name" value="Periplasmic chaperone C-domain"/>
    <property type="match status" value="1"/>
</dbReference>
<dbReference type="InterPro" id="IPR050643">
    <property type="entry name" value="Periplasmic_pilus_chap"/>
</dbReference>
<keyword evidence="3" id="KW-1029">Fimbrium biogenesis</keyword>
<keyword evidence="7" id="KW-0393">Immunoglobulin domain</keyword>
<dbReference type="InterPro" id="IPR001829">
    <property type="entry name" value="Pili_assmbl_chaperone_bac"/>
</dbReference>
<comment type="subcellular location">
    <subcellularLocation>
        <location evidence="1">Periplasm</location>
    </subcellularLocation>
</comment>
<comment type="caution">
    <text evidence="10">The sequence shown here is derived from an EMBL/GenBank/DDBJ whole genome shotgun (WGS) entry which is preliminary data.</text>
</comment>
<comment type="similarity">
    <text evidence="2">Belongs to the periplasmic pilus chaperone family.</text>
</comment>
<name>A0AAD3WXB6_PHODD</name>
<accession>A0AAD3WXB6</accession>
<evidence type="ECO:0000256" key="7">
    <source>
        <dbReference type="ARBA" id="ARBA00023319"/>
    </source>
</evidence>
<evidence type="ECO:0000259" key="8">
    <source>
        <dbReference type="Pfam" id="PF00345"/>
    </source>
</evidence>
<evidence type="ECO:0000256" key="3">
    <source>
        <dbReference type="ARBA" id="ARBA00022558"/>
    </source>
</evidence>
<dbReference type="Proteomes" id="UP000480943">
    <property type="component" value="Unassembled WGS sequence"/>
</dbReference>
<protein>
    <submittedName>
        <fullName evidence="10">Molecular chaperone</fullName>
    </submittedName>
</protein>
<feature type="domain" description="Pili assembly chaperone C-terminal" evidence="9">
    <location>
        <begin position="164"/>
        <end position="223"/>
    </location>
</feature>
<dbReference type="RefSeq" id="WP_151182564.1">
    <property type="nucleotide sequence ID" value="NZ_VZUQ01000044.1"/>
</dbReference>
<dbReference type="InterPro" id="IPR013783">
    <property type="entry name" value="Ig-like_fold"/>
</dbReference>
<proteinExistence type="inferred from homology"/>
<evidence type="ECO:0000256" key="5">
    <source>
        <dbReference type="ARBA" id="ARBA00022764"/>
    </source>
</evidence>
<evidence type="ECO:0000313" key="10">
    <source>
        <dbReference type="EMBL" id="KAB1182342.1"/>
    </source>
</evidence>
<keyword evidence="5" id="KW-0574">Periplasm</keyword>
<dbReference type="EMBL" id="VZUQ01000044">
    <property type="protein sequence ID" value="KAB1182342.1"/>
    <property type="molecule type" value="Genomic_DNA"/>
</dbReference>
<evidence type="ECO:0000259" key="9">
    <source>
        <dbReference type="Pfam" id="PF02753"/>
    </source>
</evidence>
<dbReference type="PANTHER" id="PTHR30251">
    <property type="entry name" value="PILUS ASSEMBLY CHAPERONE"/>
    <property type="match status" value="1"/>
</dbReference>
<dbReference type="InterPro" id="IPR016147">
    <property type="entry name" value="Pili_assmbl_chaperone_N"/>
</dbReference>
<evidence type="ECO:0000313" key="11">
    <source>
        <dbReference type="Proteomes" id="UP000480943"/>
    </source>
</evidence>
<dbReference type="GO" id="GO:0071555">
    <property type="term" value="P:cell wall organization"/>
    <property type="evidence" value="ECO:0007669"/>
    <property type="project" value="InterPro"/>
</dbReference>
<gene>
    <name evidence="10" type="ORF">F6450_06400</name>
</gene>
<dbReference type="SUPFAM" id="SSF49354">
    <property type="entry name" value="PapD-like"/>
    <property type="match status" value="1"/>
</dbReference>
<evidence type="ECO:0000256" key="4">
    <source>
        <dbReference type="ARBA" id="ARBA00022729"/>
    </source>
</evidence>
<dbReference type="PROSITE" id="PS51257">
    <property type="entry name" value="PROKAR_LIPOPROTEIN"/>
    <property type="match status" value="1"/>
</dbReference>
<dbReference type="PANTHER" id="PTHR30251:SF5">
    <property type="entry name" value="FIMBRIAL CHAPARONE PROTEIN"/>
    <property type="match status" value="1"/>
</dbReference>
<feature type="domain" description="Pili assembly chaperone N-terminal" evidence="8">
    <location>
        <begin position="23"/>
        <end position="141"/>
    </location>
</feature>
<dbReference type="Pfam" id="PF02753">
    <property type="entry name" value="PapD_C"/>
    <property type="match status" value="1"/>
</dbReference>
<organism evidence="10 11">
    <name type="scientific">Photobacterium damselae subsp. damselae</name>
    <name type="common">Listonella damsela</name>
    <dbReference type="NCBI Taxonomy" id="85581"/>
    <lineage>
        <taxon>Bacteria</taxon>
        <taxon>Pseudomonadati</taxon>
        <taxon>Pseudomonadota</taxon>
        <taxon>Gammaproteobacteria</taxon>
        <taxon>Vibrionales</taxon>
        <taxon>Vibrionaceae</taxon>
        <taxon>Photobacterium</taxon>
    </lineage>
</organism>
<dbReference type="InterPro" id="IPR008962">
    <property type="entry name" value="PapD-like_sf"/>
</dbReference>
<evidence type="ECO:0000256" key="6">
    <source>
        <dbReference type="ARBA" id="ARBA00023186"/>
    </source>
</evidence>
<reference evidence="10 11" key="1">
    <citation type="submission" date="2019-09" db="EMBL/GenBank/DDBJ databases">
        <title>Photobacterium damselae subsp. damselae CDC-2227-81, a human clinical isolate.</title>
        <authorList>
            <person name="Osorio C.R."/>
        </authorList>
    </citation>
    <scope>NUCLEOTIDE SEQUENCE [LARGE SCALE GENOMIC DNA]</scope>
    <source>
        <strain evidence="10 11">CDC-2227-81</strain>
    </source>
</reference>
<dbReference type="GO" id="GO:0030288">
    <property type="term" value="C:outer membrane-bounded periplasmic space"/>
    <property type="evidence" value="ECO:0007669"/>
    <property type="project" value="InterPro"/>
</dbReference>
<keyword evidence="4" id="KW-0732">Signal</keyword>
<dbReference type="Pfam" id="PF00345">
    <property type="entry name" value="PapD_N"/>
    <property type="match status" value="1"/>
</dbReference>
<sequence>MLLVRSFLIIFSLLFSCMIYAGGLQINKTRIIMLEDQKSTSVKITNKGDLVYGAQTWIDKVTGNEDIMTFPSLFTVSKSQPQSLKIVRLDGDSETKMNQEELYWLNLQEIPPKSDSDSDSNSTLQLAVRTKIKLIIRPESIKSDRDDAEKKLIVKADGKNISFENPTPFYIFAYKISNNKKSLINKKLNIIEPYGKVIIRKDFNVKANDNIMLYHINDYGAEVKTKLKVH</sequence>
<dbReference type="InterPro" id="IPR036316">
    <property type="entry name" value="Pili_assmbl_chap_C_dom_sf"/>
</dbReference>